<proteinExistence type="predicted"/>
<protein>
    <submittedName>
        <fullName evidence="2">Uncharacterized protein</fullName>
    </submittedName>
</protein>
<sequence length="139" mass="15849">MRVMKTKWKVLGITALAASAVAAIATVVKKRRDSNRKHDLATAIFMQKLENMKEGPDGDYLVSFNGHRPVAADQIVRKRRFTLVLKRTFMPNPHEREELIADLAERDLRLIRFGSREAERIGRILLNEPVKRKGFATAP</sequence>
<evidence type="ECO:0000313" key="2">
    <source>
        <dbReference type="EMBL" id="OGN27749.1"/>
    </source>
</evidence>
<dbReference type="EMBL" id="MGKO01000007">
    <property type="protein sequence ID" value="OGN27749.1"/>
    <property type="molecule type" value="Genomic_DNA"/>
</dbReference>
<feature type="chain" id="PRO_5009535675" evidence="1">
    <location>
        <begin position="26"/>
        <end position="139"/>
    </location>
</feature>
<evidence type="ECO:0000256" key="1">
    <source>
        <dbReference type="SAM" id="SignalP"/>
    </source>
</evidence>
<name>A0A1F8GTH6_9BACT</name>
<gene>
    <name evidence="2" type="ORF">A2941_02645</name>
</gene>
<dbReference type="Proteomes" id="UP000178444">
    <property type="component" value="Unassembled WGS sequence"/>
</dbReference>
<dbReference type="AlphaFoldDB" id="A0A1F8GTH6"/>
<keyword evidence="1" id="KW-0732">Signal</keyword>
<reference evidence="2 3" key="1">
    <citation type="journal article" date="2016" name="Nat. Commun.">
        <title>Thousands of microbial genomes shed light on interconnected biogeochemical processes in an aquifer system.</title>
        <authorList>
            <person name="Anantharaman K."/>
            <person name="Brown C.T."/>
            <person name="Hug L.A."/>
            <person name="Sharon I."/>
            <person name="Castelle C.J."/>
            <person name="Probst A.J."/>
            <person name="Thomas B.C."/>
            <person name="Singh A."/>
            <person name="Wilkins M.J."/>
            <person name="Karaoz U."/>
            <person name="Brodie E.L."/>
            <person name="Williams K.H."/>
            <person name="Hubbard S.S."/>
            <person name="Banfield J.F."/>
        </authorList>
    </citation>
    <scope>NUCLEOTIDE SEQUENCE [LARGE SCALE GENOMIC DNA]</scope>
</reference>
<organism evidence="2 3">
    <name type="scientific">Candidatus Yanofskybacteria bacterium RIFCSPLOWO2_01_FULL_49_17</name>
    <dbReference type="NCBI Taxonomy" id="1802700"/>
    <lineage>
        <taxon>Bacteria</taxon>
        <taxon>Candidatus Yanofskyibacteriota</taxon>
    </lineage>
</organism>
<accession>A0A1F8GTH6</accession>
<feature type="signal peptide" evidence="1">
    <location>
        <begin position="1"/>
        <end position="25"/>
    </location>
</feature>
<evidence type="ECO:0000313" key="3">
    <source>
        <dbReference type="Proteomes" id="UP000178444"/>
    </source>
</evidence>
<comment type="caution">
    <text evidence="2">The sequence shown here is derived from an EMBL/GenBank/DDBJ whole genome shotgun (WGS) entry which is preliminary data.</text>
</comment>